<dbReference type="Proteomes" id="UP001457282">
    <property type="component" value="Unassembled WGS sequence"/>
</dbReference>
<name>A0AAW1YPM4_RUBAR</name>
<evidence type="ECO:0000313" key="1">
    <source>
        <dbReference type="EMBL" id="KAK9950685.1"/>
    </source>
</evidence>
<dbReference type="AlphaFoldDB" id="A0AAW1YPM4"/>
<dbReference type="EMBL" id="JBEDUW010000001">
    <property type="protein sequence ID" value="KAK9950685.1"/>
    <property type="molecule type" value="Genomic_DNA"/>
</dbReference>
<accession>A0AAW1YPM4</accession>
<reference evidence="1 2" key="1">
    <citation type="journal article" date="2023" name="G3 (Bethesda)">
        <title>A chromosome-length genome assembly and annotation of blackberry (Rubus argutus, cv. 'Hillquist').</title>
        <authorList>
            <person name="Bruna T."/>
            <person name="Aryal R."/>
            <person name="Dudchenko O."/>
            <person name="Sargent D.J."/>
            <person name="Mead D."/>
            <person name="Buti M."/>
            <person name="Cavallini A."/>
            <person name="Hytonen T."/>
            <person name="Andres J."/>
            <person name="Pham M."/>
            <person name="Weisz D."/>
            <person name="Mascagni F."/>
            <person name="Usai G."/>
            <person name="Natali L."/>
            <person name="Bassil N."/>
            <person name="Fernandez G.E."/>
            <person name="Lomsadze A."/>
            <person name="Armour M."/>
            <person name="Olukolu B."/>
            <person name="Poorten T."/>
            <person name="Britton C."/>
            <person name="Davik J."/>
            <person name="Ashrafi H."/>
            <person name="Aiden E.L."/>
            <person name="Borodovsky M."/>
            <person name="Worthington M."/>
        </authorList>
    </citation>
    <scope>NUCLEOTIDE SEQUENCE [LARGE SCALE GENOMIC DNA]</scope>
    <source>
        <strain evidence="1">PI 553951</strain>
    </source>
</reference>
<comment type="caution">
    <text evidence="1">The sequence shown here is derived from an EMBL/GenBank/DDBJ whole genome shotgun (WGS) entry which is preliminary data.</text>
</comment>
<gene>
    <name evidence="1" type="ORF">M0R45_006160</name>
</gene>
<sequence length="122" mass="13015">MCSPPKLIGQKRQTPLALITAGKYGCVLDLVPPPSLMDEDLELYLHLKVGALVVSPLKRKCGRPVGSKNRPKGAKSVKRNLSVRLVGPRKKRVPKPRVSGTGMGVDLQLVVVVEGEGVSAPS</sequence>
<keyword evidence="2" id="KW-1185">Reference proteome</keyword>
<protein>
    <submittedName>
        <fullName evidence="1">Uncharacterized protein</fullName>
    </submittedName>
</protein>
<evidence type="ECO:0000313" key="2">
    <source>
        <dbReference type="Proteomes" id="UP001457282"/>
    </source>
</evidence>
<proteinExistence type="predicted"/>
<organism evidence="1 2">
    <name type="scientific">Rubus argutus</name>
    <name type="common">Southern blackberry</name>
    <dbReference type="NCBI Taxonomy" id="59490"/>
    <lineage>
        <taxon>Eukaryota</taxon>
        <taxon>Viridiplantae</taxon>
        <taxon>Streptophyta</taxon>
        <taxon>Embryophyta</taxon>
        <taxon>Tracheophyta</taxon>
        <taxon>Spermatophyta</taxon>
        <taxon>Magnoliopsida</taxon>
        <taxon>eudicotyledons</taxon>
        <taxon>Gunneridae</taxon>
        <taxon>Pentapetalae</taxon>
        <taxon>rosids</taxon>
        <taxon>fabids</taxon>
        <taxon>Rosales</taxon>
        <taxon>Rosaceae</taxon>
        <taxon>Rosoideae</taxon>
        <taxon>Rosoideae incertae sedis</taxon>
        <taxon>Rubus</taxon>
    </lineage>
</organism>